<evidence type="ECO:0000259" key="1">
    <source>
        <dbReference type="Pfam" id="PF16297"/>
    </source>
</evidence>
<proteinExistence type="predicted"/>
<dbReference type="AlphaFoldDB" id="A0A3B3SSH1"/>
<sequence>MDPARTLETRIAAVEQLLASQAAQVPLPSSPPRAATPLPIALPERYDGNPDQCKGFLMQVGMYVEEHPEMFTSPSAEVRFTVSLLTGRAREWATALWMDSSPLL</sequence>
<dbReference type="InterPro" id="IPR032549">
    <property type="entry name" value="DUF4939"/>
</dbReference>
<dbReference type="GeneTree" id="ENSGT00940000177372"/>
<accession>A0A3B3SSH1</accession>
<dbReference type="Ensembl" id="ENSPKIT00000014550.1">
    <property type="protein sequence ID" value="ENSPKIP00000033657.1"/>
    <property type="gene ID" value="ENSPKIG00000013292.1"/>
</dbReference>
<evidence type="ECO:0000313" key="2">
    <source>
        <dbReference type="Ensembl" id="ENSPKIP00000033657.1"/>
    </source>
</evidence>
<keyword evidence="3" id="KW-1185">Reference proteome</keyword>
<reference evidence="2" key="2">
    <citation type="submission" date="2025-09" db="UniProtKB">
        <authorList>
            <consortium name="Ensembl"/>
        </authorList>
    </citation>
    <scope>IDENTIFICATION</scope>
</reference>
<dbReference type="Pfam" id="PF16297">
    <property type="entry name" value="DUF4939"/>
    <property type="match status" value="1"/>
</dbReference>
<organism evidence="2 3">
    <name type="scientific">Paramormyrops kingsleyae</name>
    <dbReference type="NCBI Taxonomy" id="1676925"/>
    <lineage>
        <taxon>Eukaryota</taxon>
        <taxon>Metazoa</taxon>
        <taxon>Chordata</taxon>
        <taxon>Craniata</taxon>
        <taxon>Vertebrata</taxon>
        <taxon>Euteleostomi</taxon>
        <taxon>Actinopterygii</taxon>
        <taxon>Neopterygii</taxon>
        <taxon>Teleostei</taxon>
        <taxon>Osteoglossocephala</taxon>
        <taxon>Osteoglossomorpha</taxon>
        <taxon>Osteoglossiformes</taxon>
        <taxon>Mormyridae</taxon>
        <taxon>Paramormyrops</taxon>
    </lineage>
</organism>
<reference evidence="2" key="1">
    <citation type="submission" date="2025-08" db="UniProtKB">
        <authorList>
            <consortium name="Ensembl"/>
        </authorList>
    </citation>
    <scope>IDENTIFICATION</scope>
</reference>
<evidence type="ECO:0000313" key="3">
    <source>
        <dbReference type="Proteomes" id="UP000261540"/>
    </source>
</evidence>
<name>A0A3B3SSH1_9TELE</name>
<feature type="domain" description="DUF4939" evidence="1">
    <location>
        <begin position="37"/>
        <end position="104"/>
    </location>
</feature>
<dbReference type="Proteomes" id="UP000261540">
    <property type="component" value="Unplaced"/>
</dbReference>
<dbReference type="STRING" id="1676925.ENSPKIP00000033657"/>
<protein>
    <recommendedName>
        <fullName evidence="1">DUF4939 domain-containing protein</fullName>
    </recommendedName>
</protein>